<gene>
    <name evidence="1" type="ORF">AVEN_215735_1</name>
</gene>
<comment type="caution">
    <text evidence="1">The sequence shown here is derived from an EMBL/GenBank/DDBJ whole genome shotgun (WGS) entry which is preliminary data.</text>
</comment>
<accession>A0A4Y2FMF9</accession>
<sequence>AAESTTSGSSL</sequence>
<feature type="non-terminal residue" evidence="1">
    <location>
        <position position="1"/>
    </location>
</feature>
<evidence type="ECO:0000313" key="1">
    <source>
        <dbReference type="EMBL" id="GBM41569.1"/>
    </source>
</evidence>
<keyword evidence="2" id="KW-1185">Reference proteome</keyword>
<organism evidence="1 2">
    <name type="scientific">Araneus ventricosus</name>
    <name type="common">Orbweaver spider</name>
    <name type="synonym">Epeira ventricosa</name>
    <dbReference type="NCBI Taxonomy" id="182803"/>
    <lineage>
        <taxon>Eukaryota</taxon>
        <taxon>Metazoa</taxon>
        <taxon>Ecdysozoa</taxon>
        <taxon>Arthropoda</taxon>
        <taxon>Chelicerata</taxon>
        <taxon>Arachnida</taxon>
        <taxon>Araneae</taxon>
        <taxon>Araneomorphae</taxon>
        <taxon>Entelegynae</taxon>
        <taxon>Araneoidea</taxon>
        <taxon>Araneidae</taxon>
        <taxon>Araneus</taxon>
    </lineage>
</organism>
<evidence type="ECO:0000313" key="2">
    <source>
        <dbReference type="Proteomes" id="UP000499080"/>
    </source>
</evidence>
<dbReference type="Proteomes" id="UP000499080">
    <property type="component" value="Unassembled WGS sequence"/>
</dbReference>
<reference evidence="1 2" key="1">
    <citation type="journal article" date="2019" name="Sci. Rep.">
        <title>Orb-weaving spider Araneus ventricosus genome elucidates the spidroin gene catalogue.</title>
        <authorList>
            <person name="Kono N."/>
            <person name="Nakamura H."/>
            <person name="Ohtoshi R."/>
            <person name="Moran D.A.P."/>
            <person name="Shinohara A."/>
            <person name="Yoshida Y."/>
            <person name="Fujiwara M."/>
            <person name="Mori M."/>
            <person name="Tomita M."/>
            <person name="Arakawa K."/>
        </authorList>
    </citation>
    <scope>NUCLEOTIDE SEQUENCE [LARGE SCALE GENOMIC DNA]</scope>
</reference>
<proteinExistence type="predicted"/>
<name>A0A4Y2FMF9_ARAVE</name>
<feature type="non-terminal residue" evidence="1">
    <location>
        <position position="11"/>
    </location>
</feature>
<dbReference type="EMBL" id="BGPR01000967">
    <property type="protein sequence ID" value="GBM41569.1"/>
    <property type="molecule type" value="Genomic_DNA"/>
</dbReference>
<protein>
    <submittedName>
        <fullName evidence="1">Uncharacterized protein</fullName>
    </submittedName>
</protein>